<name>A0A7N0VM27_KALFE</name>
<evidence type="ECO:0000256" key="1">
    <source>
        <dbReference type="ARBA" id="ARBA00001946"/>
    </source>
</evidence>
<accession>A0A7N0VM27</accession>
<feature type="domain" description="Exonuclease" evidence="7">
    <location>
        <begin position="10"/>
        <end position="181"/>
    </location>
</feature>
<dbReference type="Pfam" id="PF00929">
    <property type="entry name" value="RNase_T"/>
    <property type="match status" value="1"/>
</dbReference>
<organism evidence="8 9">
    <name type="scientific">Kalanchoe fedtschenkoi</name>
    <name type="common">Lavender scallops</name>
    <name type="synonym">South American air plant</name>
    <dbReference type="NCBI Taxonomy" id="63787"/>
    <lineage>
        <taxon>Eukaryota</taxon>
        <taxon>Viridiplantae</taxon>
        <taxon>Streptophyta</taxon>
        <taxon>Embryophyta</taxon>
        <taxon>Tracheophyta</taxon>
        <taxon>Spermatophyta</taxon>
        <taxon>Magnoliopsida</taxon>
        <taxon>eudicotyledons</taxon>
        <taxon>Gunneridae</taxon>
        <taxon>Pentapetalae</taxon>
        <taxon>Saxifragales</taxon>
        <taxon>Crassulaceae</taxon>
        <taxon>Kalanchoe</taxon>
    </lineage>
</organism>
<dbReference type="EnsemblPlants" id="Kaladp1109s0013.1.v1.1">
    <property type="protein sequence ID" value="Kaladp1109s0013.1.v1.1"/>
    <property type="gene ID" value="Kaladp1109s0013.v1.1"/>
</dbReference>
<dbReference type="Proteomes" id="UP000594263">
    <property type="component" value="Unplaced"/>
</dbReference>
<dbReference type="GO" id="GO:0008408">
    <property type="term" value="F:3'-5' exonuclease activity"/>
    <property type="evidence" value="ECO:0007669"/>
    <property type="project" value="TreeGrafter"/>
</dbReference>
<proteinExistence type="predicted"/>
<evidence type="ECO:0000256" key="2">
    <source>
        <dbReference type="ARBA" id="ARBA00022722"/>
    </source>
</evidence>
<sequence length="393" mass="43520">MTNLIDDRSEIVFFDLETTRPDQDRALLEFGAILVCPRTLAVLDLYATLIRPEDPSTINSLRDRPNGISRDSVASAPSFREVADRVYDILHGRVWAGHNILEFDCLMIKEAFEEVGRAAPEPKGAIDSLAILKQKFGRRAGNMKLDSLAPYFGLGEQTHRSLDDVRMNLEVVKRCATVLFLENNVMGATEMLRLFEGCSDGSGFVDPDEVSIPSIYAEPCQFPWGTPRLRILHKNAVLQICCPRLRVRVGLDAKFSDHAGRPRFNFVVDASASLCLVLDACHDAAFNQSKDSGSDSEWRPVVMRNFGYLSSPTVRLDLPAGENATSGAEIYRQDSSGTTQKLTFNASSAGEHELETLLIRGAAVDAYFSLEPYDYMQNAGIKLVVKKLVIHSA</sequence>
<keyword evidence="5" id="KW-0269">Exonuclease</keyword>
<dbReference type="SUPFAM" id="SSF53098">
    <property type="entry name" value="Ribonuclease H-like"/>
    <property type="match status" value="1"/>
</dbReference>
<keyword evidence="2" id="KW-0540">Nuclease</keyword>
<dbReference type="AlphaFoldDB" id="A0A7N0VM27"/>
<dbReference type="PANTHER" id="PTHR30231:SF4">
    <property type="entry name" value="PROTEIN NEN2"/>
    <property type="match status" value="1"/>
</dbReference>
<evidence type="ECO:0000256" key="5">
    <source>
        <dbReference type="ARBA" id="ARBA00022839"/>
    </source>
</evidence>
<evidence type="ECO:0000256" key="6">
    <source>
        <dbReference type="ARBA" id="ARBA00022842"/>
    </source>
</evidence>
<keyword evidence="3" id="KW-0479">Metal-binding</keyword>
<dbReference type="FunFam" id="3.30.420.10:FF:000040">
    <property type="entry name" value="Exonuclease family protein"/>
    <property type="match status" value="1"/>
</dbReference>
<dbReference type="InterPro" id="IPR036397">
    <property type="entry name" value="RNaseH_sf"/>
</dbReference>
<dbReference type="Gene3D" id="3.30.420.10">
    <property type="entry name" value="Ribonuclease H-like superfamily/Ribonuclease H"/>
    <property type="match status" value="1"/>
</dbReference>
<dbReference type="OMA" id="RAGQKHE"/>
<dbReference type="InterPro" id="IPR013520">
    <property type="entry name" value="Ribonucl_H"/>
</dbReference>
<dbReference type="Gramene" id="Kaladp1109s0013.1.v1.1">
    <property type="protein sequence ID" value="Kaladp1109s0013.1.v1.1"/>
    <property type="gene ID" value="Kaladp1109s0013.v1.1"/>
</dbReference>
<dbReference type="SMART" id="SM00479">
    <property type="entry name" value="EXOIII"/>
    <property type="match status" value="1"/>
</dbReference>
<protein>
    <recommendedName>
        <fullName evidence="7">Exonuclease domain-containing protein</fullName>
    </recommendedName>
</protein>
<dbReference type="GO" id="GO:0046872">
    <property type="term" value="F:metal ion binding"/>
    <property type="evidence" value="ECO:0007669"/>
    <property type="project" value="UniProtKB-KW"/>
</dbReference>
<evidence type="ECO:0000259" key="7">
    <source>
        <dbReference type="SMART" id="SM00479"/>
    </source>
</evidence>
<evidence type="ECO:0000256" key="3">
    <source>
        <dbReference type="ARBA" id="ARBA00022723"/>
    </source>
</evidence>
<evidence type="ECO:0000313" key="8">
    <source>
        <dbReference type="EnsemblPlants" id="Kaladp1109s0013.1.v1.1"/>
    </source>
</evidence>
<comment type="cofactor">
    <cofactor evidence="1">
        <name>Mg(2+)</name>
        <dbReference type="ChEBI" id="CHEBI:18420"/>
    </cofactor>
</comment>
<dbReference type="CDD" id="cd06127">
    <property type="entry name" value="DEDDh"/>
    <property type="match status" value="1"/>
</dbReference>
<dbReference type="PANTHER" id="PTHR30231">
    <property type="entry name" value="DNA POLYMERASE III SUBUNIT EPSILON"/>
    <property type="match status" value="1"/>
</dbReference>
<evidence type="ECO:0000256" key="4">
    <source>
        <dbReference type="ARBA" id="ARBA00022801"/>
    </source>
</evidence>
<dbReference type="GO" id="GO:0003676">
    <property type="term" value="F:nucleic acid binding"/>
    <property type="evidence" value="ECO:0007669"/>
    <property type="project" value="InterPro"/>
</dbReference>
<evidence type="ECO:0000313" key="9">
    <source>
        <dbReference type="Proteomes" id="UP000594263"/>
    </source>
</evidence>
<keyword evidence="6" id="KW-0460">Magnesium</keyword>
<keyword evidence="9" id="KW-1185">Reference proteome</keyword>
<keyword evidence="4" id="KW-0378">Hydrolase</keyword>
<dbReference type="InterPro" id="IPR012337">
    <property type="entry name" value="RNaseH-like_sf"/>
</dbReference>
<reference evidence="8" key="1">
    <citation type="submission" date="2021-01" db="UniProtKB">
        <authorList>
            <consortium name="EnsemblPlants"/>
        </authorList>
    </citation>
    <scope>IDENTIFICATION</scope>
</reference>